<comment type="caution">
    <text evidence="3">The sequence shown here is derived from an EMBL/GenBank/DDBJ whole genome shotgun (WGS) entry which is preliminary data.</text>
</comment>
<dbReference type="PANTHER" id="PTHR38478:SF1">
    <property type="entry name" value="ZINC DEPENDENT METALLOPROTEASE DOMAIN LIPOPROTEIN"/>
    <property type="match status" value="1"/>
</dbReference>
<sequence>MSSSILGFLNSRKTTLNHHSIQVLGMTKVKLFFALFSLSILLTLLLSGLPINAIHATNEPPSWLLAQEQTNEQPFEQAVQNSQKIEGLLTLYHNQKTGKVYLELTPEQFNKNYLCFISLDSGIGQAGIFRGLNLNEFVFQWRRQNNKVQLVVPNINFRTQPNDPQSRSVNRSVSDSVLYSLPIISIHPERKTILIDLSSVLTSERDLSNLANSFSNFLSSNYSIDPEKSYINQVQGFPLNIEIESVFGFSENPGSMRRGLSSLPDSRSFNLNVRYSFLEVPSEESYQPRLADERVGYFTSIYKDISNSSHRSSIVRYINRWNLQKSDPNAAISTPVKPIVFWIENTVPFEYREAIRQGVLMWNTAFEKAGFKDAIQVEQMPDDADWNPADVRYNTIRWSTSFQPGFSGYGPSHVNPLTGQILDADIMVESNAVAKFYEGISVLIDQNQQNNATQMNQNPCNLGRASLARLTAASHSNVSPDFSSEHLCFGFESNRQLAVGAMAMSLLNGVNENSSEIKDYVQQYLSFLVAHEVGHTLGLRHNFQGSTLLAPEQLHDTNITHSLGLVGSVMDYVPVNLAPKGETQGDYFPMMIGPYDQWAIEYGYTAITGNSLYAQGQALEDIAQRAGEPELAFATDEDYWGVFLDPAANVFDLSNNMLQYSQWQLDNAIAMWKGLESHSPTAGEGYDQVRRMFETVFGYYQNNAENMVLYIGGQSFNRSRVGDANSRLPFEPIPVNKQREALTLLQKYIFSEDAFQFSPRLLNQLAPSRWQDWGNPDADSTLEYRIGDRILRLQKSILEEILAPTRLVRLRDLELKNPSQNTLTMPELFEVLQNSIWTEVFQSEKDIKISGIRRSLQREYLNLLTQIVLREVNVPEDALTLAWYQLKQLQAVLDRTLEKHNNRMDAYTLAHLELTRDRIGKTLGAQLQTN</sequence>
<dbReference type="InterPro" id="IPR033413">
    <property type="entry name" value="DUF5117"/>
</dbReference>
<accession>A0ABU5TU65</accession>
<keyword evidence="4" id="KW-1185">Reference proteome</keyword>
<name>A0ABU5TU65_9CYAN</name>
<dbReference type="Pfam" id="PF16313">
    <property type="entry name" value="DUF4953"/>
    <property type="match status" value="1"/>
</dbReference>
<dbReference type="Gene3D" id="3.40.390.10">
    <property type="entry name" value="Collagenase (Catalytic Domain)"/>
    <property type="match status" value="1"/>
</dbReference>
<dbReference type="Proteomes" id="UP001301728">
    <property type="component" value="Unassembled WGS sequence"/>
</dbReference>
<dbReference type="RefSeq" id="WP_323306790.1">
    <property type="nucleotide sequence ID" value="NZ_JAYGHT010000010.1"/>
</dbReference>
<keyword evidence="3" id="KW-0482">Metalloprotease</keyword>
<dbReference type="InterPro" id="IPR024079">
    <property type="entry name" value="MetalloPept_cat_dom_sf"/>
</dbReference>
<evidence type="ECO:0000313" key="4">
    <source>
        <dbReference type="Proteomes" id="UP001301728"/>
    </source>
</evidence>
<dbReference type="InterPro" id="IPR034032">
    <property type="entry name" value="Zn_MMP-like_bac"/>
</dbReference>
<feature type="domain" description="DUF5117" evidence="2">
    <location>
        <begin position="132"/>
        <end position="325"/>
    </location>
</feature>
<feature type="domain" description="EcxA zinc-binding" evidence="1">
    <location>
        <begin position="517"/>
        <end position="840"/>
    </location>
</feature>
<dbReference type="CDD" id="cd04276">
    <property type="entry name" value="ZnMc_MMP_like_2"/>
    <property type="match status" value="1"/>
</dbReference>
<organism evidence="3 4">
    <name type="scientific">Limnoraphis robusta CCNP1315</name>
    <dbReference type="NCBI Taxonomy" id="3110306"/>
    <lineage>
        <taxon>Bacteria</taxon>
        <taxon>Bacillati</taxon>
        <taxon>Cyanobacteriota</taxon>
        <taxon>Cyanophyceae</taxon>
        <taxon>Oscillatoriophycideae</taxon>
        <taxon>Oscillatoriales</taxon>
        <taxon>Sirenicapillariaceae</taxon>
        <taxon>Limnoraphis</taxon>
    </lineage>
</organism>
<proteinExistence type="predicted"/>
<keyword evidence="3" id="KW-0378">Hydrolase</keyword>
<dbReference type="InterPro" id="IPR032534">
    <property type="entry name" value="EcxA_zinc-bd"/>
</dbReference>
<evidence type="ECO:0000259" key="2">
    <source>
        <dbReference type="Pfam" id="PF17148"/>
    </source>
</evidence>
<dbReference type="SUPFAM" id="SSF55486">
    <property type="entry name" value="Metalloproteases ('zincins'), catalytic domain"/>
    <property type="match status" value="2"/>
</dbReference>
<reference evidence="3 4" key="1">
    <citation type="submission" date="2023-12" db="EMBL/GenBank/DDBJ databases">
        <title>Baltic Sea Cyanobacteria.</title>
        <authorList>
            <person name="Delbaje E."/>
            <person name="Fewer D.P."/>
            <person name="Shishido T.K."/>
        </authorList>
    </citation>
    <scope>NUCLEOTIDE SEQUENCE [LARGE SCALE GENOMIC DNA]</scope>
    <source>
        <strain evidence="3 4">CCNP 1315</strain>
    </source>
</reference>
<evidence type="ECO:0000259" key="1">
    <source>
        <dbReference type="Pfam" id="PF16313"/>
    </source>
</evidence>
<gene>
    <name evidence="3" type="ORF">VB854_05745</name>
</gene>
<dbReference type="EMBL" id="JAYGHT010000010">
    <property type="protein sequence ID" value="MEA5518446.1"/>
    <property type="molecule type" value="Genomic_DNA"/>
</dbReference>
<dbReference type="PANTHER" id="PTHR38478">
    <property type="entry name" value="PEPTIDASE M1A AND M12B"/>
    <property type="match status" value="1"/>
</dbReference>
<evidence type="ECO:0000313" key="3">
    <source>
        <dbReference type="EMBL" id="MEA5518446.1"/>
    </source>
</evidence>
<dbReference type="GO" id="GO:0008237">
    <property type="term" value="F:metallopeptidase activity"/>
    <property type="evidence" value="ECO:0007669"/>
    <property type="project" value="UniProtKB-KW"/>
</dbReference>
<keyword evidence="3" id="KW-0645">Protease</keyword>
<protein>
    <submittedName>
        <fullName evidence="3">Zinc-dependent metalloprotease</fullName>
    </submittedName>
</protein>
<dbReference type="Pfam" id="PF17148">
    <property type="entry name" value="DUF5117"/>
    <property type="match status" value="1"/>
</dbReference>